<gene>
    <name evidence="1" type="ORF">ACFQ4G_09050</name>
</gene>
<accession>A0ABW3WY65</accession>
<evidence type="ECO:0008006" key="3">
    <source>
        <dbReference type="Google" id="ProtNLM"/>
    </source>
</evidence>
<sequence>MIKRLISMITAASVAGCVTVDLPSYPAGVFKGSVIVLWVGEGDSSGDGKFIFIPDPRDRLVFTRPDRAQPGTVIRPAMMYTDGGSIPKIAQVFNGLSPWGYAPAYMIHDWLFVAHHCAVDGASSPGIDALQGVSFEDSARILGEAIETLVAQNQVKRRDVAAGAITAAVGSGVAKGLWDQRGACEDNRISAAHLAAAERAVPGSAQTVDSSLAPKDRISAFAPPPARVVARVKF</sequence>
<proteinExistence type="predicted"/>
<protein>
    <recommendedName>
        <fullName evidence="3">DUF1353 domain-containing protein</fullName>
    </recommendedName>
</protein>
<dbReference type="RefSeq" id="WP_238208071.1">
    <property type="nucleotide sequence ID" value="NZ_JBHTND010000010.1"/>
</dbReference>
<dbReference type="Proteomes" id="UP001597176">
    <property type="component" value="Unassembled WGS sequence"/>
</dbReference>
<dbReference type="PROSITE" id="PS51257">
    <property type="entry name" value="PROKAR_LIPOPROTEIN"/>
    <property type="match status" value="1"/>
</dbReference>
<evidence type="ECO:0000313" key="2">
    <source>
        <dbReference type="Proteomes" id="UP001597176"/>
    </source>
</evidence>
<name>A0ABW3WY65_9HYPH</name>
<comment type="caution">
    <text evidence="1">The sequence shown here is derived from an EMBL/GenBank/DDBJ whole genome shotgun (WGS) entry which is preliminary data.</text>
</comment>
<evidence type="ECO:0000313" key="1">
    <source>
        <dbReference type="EMBL" id="MFD1301730.1"/>
    </source>
</evidence>
<keyword evidence="2" id="KW-1185">Reference proteome</keyword>
<reference evidence="2" key="1">
    <citation type="journal article" date="2019" name="Int. J. Syst. Evol. Microbiol.">
        <title>The Global Catalogue of Microorganisms (GCM) 10K type strain sequencing project: providing services to taxonomists for standard genome sequencing and annotation.</title>
        <authorList>
            <consortium name="The Broad Institute Genomics Platform"/>
            <consortium name="The Broad Institute Genome Sequencing Center for Infectious Disease"/>
            <person name="Wu L."/>
            <person name="Ma J."/>
        </authorList>
    </citation>
    <scope>NUCLEOTIDE SEQUENCE [LARGE SCALE GENOMIC DNA]</scope>
    <source>
        <strain evidence="2">CCUG 56108</strain>
    </source>
</reference>
<organism evidence="1 2">
    <name type="scientific">Methylobacterium marchantiae</name>
    <dbReference type="NCBI Taxonomy" id="600331"/>
    <lineage>
        <taxon>Bacteria</taxon>
        <taxon>Pseudomonadati</taxon>
        <taxon>Pseudomonadota</taxon>
        <taxon>Alphaproteobacteria</taxon>
        <taxon>Hyphomicrobiales</taxon>
        <taxon>Methylobacteriaceae</taxon>
        <taxon>Methylobacterium</taxon>
    </lineage>
</organism>
<dbReference type="EMBL" id="JBHTND010000010">
    <property type="protein sequence ID" value="MFD1301730.1"/>
    <property type="molecule type" value="Genomic_DNA"/>
</dbReference>